<dbReference type="Gene3D" id="1.20.1440.60">
    <property type="entry name" value="23S rRNA-intervening sequence"/>
    <property type="match status" value="1"/>
</dbReference>
<dbReference type="AlphaFoldDB" id="A0A1F7W6C7"/>
<dbReference type="SUPFAM" id="SSF158446">
    <property type="entry name" value="IVS-encoded protein-like"/>
    <property type="match status" value="1"/>
</dbReference>
<organism evidence="1 2">
    <name type="scientific">Candidatus Uhrbacteria bacterium RIFOXYB2_FULL_57_15</name>
    <dbReference type="NCBI Taxonomy" id="1802422"/>
    <lineage>
        <taxon>Bacteria</taxon>
        <taxon>Candidatus Uhriibacteriota</taxon>
    </lineage>
</organism>
<dbReference type="InterPro" id="IPR012657">
    <property type="entry name" value="23S_rRNA-intervening_sequence"/>
</dbReference>
<dbReference type="CDD" id="cd16377">
    <property type="entry name" value="23S_rRNA_IVP_like"/>
    <property type="match status" value="1"/>
</dbReference>
<dbReference type="Pfam" id="PF05635">
    <property type="entry name" value="23S_rRNA_IVP"/>
    <property type="match status" value="1"/>
</dbReference>
<dbReference type="InterPro" id="IPR036583">
    <property type="entry name" value="23S_rRNA_IVS_sf"/>
</dbReference>
<protein>
    <recommendedName>
        <fullName evidence="3">Four helix bundle protein</fullName>
    </recommendedName>
</protein>
<evidence type="ECO:0008006" key="3">
    <source>
        <dbReference type="Google" id="ProtNLM"/>
    </source>
</evidence>
<dbReference type="EMBL" id="MGFE01000030">
    <property type="protein sequence ID" value="OGL97737.1"/>
    <property type="molecule type" value="Genomic_DNA"/>
</dbReference>
<gene>
    <name evidence="1" type="ORF">A2304_00535</name>
</gene>
<dbReference type="NCBIfam" id="TIGR02436">
    <property type="entry name" value="four helix bundle protein"/>
    <property type="match status" value="1"/>
</dbReference>
<proteinExistence type="predicted"/>
<accession>A0A1F7W6C7</accession>
<comment type="caution">
    <text evidence="1">The sequence shown here is derived from an EMBL/GenBank/DDBJ whole genome shotgun (WGS) entry which is preliminary data.</text>
</comment>
<name>A0A1F7W6C7_9BACT</name>
<evidence type="ECO:0000313" key="1">
    <source>
        <dbReference type="EMBL" id="OGL97737.1"/>
    </source>
</evidence>
<dbReference type="PANTHER" id="PTHR38471:SF2">
    <property type="entry name" value="FOUR HELIX BUNDLE PROTEIN"/>
    <property type="match status" value="1"/>
</dbReference>
<sequence length="122" mass="14040">MEKAYRKFVVWQRAHELAVAVFQETKSFNGSDLRWFASQLRRAAYSVPANFVEGYARGSRKEFLRYLNIAAASLSELEYGLEFGKSVGCFNNEQFESLGRIRSEVGYLLHRFVLSVKQNIST</sequence>
<dbReference type="PANTHER" id="PTHR38471">
    <property type="entry name" value="FOUR HELIX BUNDLE PROTEIN"/>
    <property type="match status" value="1"/>
</dbReference>
<evidence type="ECO:0000313" key="2">
    <source>
        <dbReference type="Proteomes" id="UP000176501"/>
    </source>
</evidence>
<reference evidence="1 2" key="1">
    <citation type="journal article" date="2016" name="Nat. Commun.">
        <title>Thousands of microbial genomes shed light on interconnected biogeochemical processes in an aquifer system.</title>
        <authorList>
            <person name="Anantharaman K."/>
            <person name="Brown C.T."/>
            <person name="Hug L.A."/>
            <person name="Sharon I."/>
            <person name="Castelle C.J."/>
            <person name="Probst A.J."/>
            <person name="Thomas B.C."/>
            <person name="Singh A."/>
            <person name="Wilkins M.J."/>
            <person name="Karaoz U."/>
            <person name="Brodie E.L."/>
            <person name="Williams K.H."/>
            <person name="Hubbard S.S."/>
            <person name="Banfield J.F."/>
        </authorList>
    </citation>
    <scope>NUCLEOTIDE SEQUENCE [LARGE SCALE GENOMIC DNA]</scope>
</reference>
<dbReference type="Proteomes" id="UP000176501">
    <property type="component" value="Unassembled WGS sequence"/>
</dbReference>